<dbReference type="Gene3D" id="3.10.520.10">
    <property type="entry name" value="ApbE-like domains"/>
    <property type="match status" value="1"/>
</dbReference>
<dbReference type="RefSeq" id="WP_142491392.1">
    <property type="nucleotide sequence ID" value="NZ_FXTO01000001.1"/>
</dbReference>
<dbReference type="InterPro" id="IPR006311">
    <property type="entry name" value="TAT_signal"/>
</dbReference>
<dbReference type="AlphaFoldDB" id="A0A521ADA3"/>
<dbReference type="Pfam" id="PF02424">
    <property type="entry name" value="ApbE"/>
    <property type="match status" value="1"/>
</dbReference>
<dbReference type="EMBL" id="FXTO01000001">
    <property type="protein sequence ID" value="SMO32680.1"/>
    <property type="molecule type" value="Genomic_DNA"/>
</dbReference>
<dbReference type="PROSITE" id="PS51318">
    <property type="entry name" value="TAT"/>
    <property type="match status" value="1"/>
</dbReference>
<keyword evidence="7" id="KW-0274">FAD</keyword>
<dbReference type="EC" id="2.7.1.180" evidence="2"/>
<comment type="cofactor">
    <cofactor evidence="1">
        <name>Mg(2+)</name>
        <dbReference type="ChEBI" id="CHEBI:18420"/>
    </cofactor>
</comment>
<sequence length="290" mass="31084">MTLTRRRFLTLSAAMLAAPAHAGSIQHWQGRAFGADLEIRLSGASFAAAQTLWRAVTRQLEAIERQVSLYRASEVLRLNTTGVLVNPGADMRQLVTLSDQVYRATKGAFDPTVQALWQAHAEGTDPKDAQTGWQHLQHNADGLRLPRGMALTFNGIAQGYAADRVAALLRARGFGNVLIDMGEVQALGAPDGQKNWPVQIAGPDGGVLQHVGLRDRALATSSPAATRVGPQAVPHILHPDGRKPLWQTVAVSADSAAVADALSTAFCLMTRPQIDTALAQFPQARLETLI</sequence>
<evidence type="ECO:0000256" key="11">
    <source>
        <dbReference type="SAM" id="SignalP"/>
    </source>
</evidence>
<evidence type="ECO:0000313" key="13">
    <source>
        <dbReference type="Proteomes" id="UP000316030"/>
    </source>
</evidence>
<evidence type="ECO:0000256" key="4">
    <source>
        <dbReference type="ARBA" id="ARBA00022630"/>
    </source>
</evidence>
<protein>
    <recommendedName>
        <fullName evidence="3">FAD:protein FMN transferase</fullName>
        <ecNumber evidence="2">2.7.1.180</ecNumber>
    </recommendedName>
    <alternativeName>
        <fullName evidence="9">Flavin transferase</fullName>
    </alternativeName>
</protein>
<dbReference type="Proteomes" id="UP000316030">
    <property type="component" value="Unassembled WGS sequence"/>
</dbReference>
<evidence type="ECO:0000256" key="8">
    <source>
        <dbReference type="ARBA" id="ARBA00022842"/>
    </source>
</evidence>
<keyword evidence="4" id="KW-0285">Flavoprotein</keyword>
<keyword evidence="12" id="KW-0449">Lipoprotein</keyword>
<feature type="chain" id="PRO_5039923406" description="FAD:protein FMN transferase" evidence="11">
    <location>
        <begin position="23"/>
        <end position="290"/>
    </location>
</feature>
<keyword evidence="6" id="KW-0479">Metal-binding</keyword>
<keyword evidence="8" id="KW-0460">Magnesium</keyword>
<dbReference type="GO" id="GO:0016740">
    <property type="term" value="F:transferase activity"/>
    <property type="evidence" value="ECO:0007669"/>
    <property type="project" value="UniProtKB-KW"/>
</dbReference>
<dbReference type="PANTHER" id="PTHR30040:SF2">
    <property type="entry name" value="FAD:PROTEIN FMN TRANSFERASE"/>
    <property type="match status" value="1"/>
</dbReference>
<evidence type="ECO:0000256" key="2">
    <source>
        <dbReference type="ARBA" id="ARBA00011955"/>
    </source>
</evidence>
<evidence type="ECO:0000256" key="6">
    <source>
        <dbReference type="ARBA" id="ARBA00022723"/>
    </source>
</evidence>
<evidence type="ECO:0000256" key="9">
    <source>
        <dbReference type="ARBA" id="ARBA00031306"/>
    </source>
</evidence>
<dbReference type="GO" id="GO:0046872">
    <property type="term" value="F:metal ion binding"/>
    <property type="evidence" value="ECO:0007669"/>
    <property type="project" value="UniProtKB-KW"/>
</dbReference>
<evidence type="ECO:0000313" key="12">
    <source>
        <dbReference type="EMBL" id="SMO32680.1"/>
    </source>
</evidence>
<dbReference type="InterPro" id="IPR024932">
    <property type="entry name" value="ApbE"/>
</dbReference>
<keyword evidence="5" id="KW-0808">Transferase</keyword>
<comment type="catalytic activity">
    <reaction evidence="10">
        <text>L-threonyl-[protein] + FAD = FMN-L-threonyl-[protein] + AMP + H(+)</text>
        <dbReference type="Rhea" id="RHEA:36847"/>
        <dbReference type="Rhea" id="RHEA-COMP:11060"/>
        <dbReference type="Rhea" id="RHEA-COMP:11061"/>
        <dbReference type="ChEBI" id="CHEBI:15378"/>
        <dbReference type="ChEBI" id="CHEBI:30013"/>
        <dbReference type="ChEBI" id="CHEBI:57692"/>
        <dbReference type="ChEBI" id="CHEBI:74257"/>
        <dbReference type="ChEBI" id="CHEBI:456215"/>
        <dbReference type="EC" id="2.7.1.180"/>
    </reaction>
</comment>
<evidence type="ECO:0000256" key="5">
    <source>
        <dbReference type="ARBA" id="ARBA00022679"/>
    </source>
</evidence>
<name>A0A521ADA3_9RHOB</name>
<accession>A0A521ADA3</accession>
<evidence type="ECO:0000256" key="3">
    <source>
        <dbReference type="ARBA" id="ARBA00016337"/>
    </source>
</evidence>
<evidence type="ECO:0000256" key="7">
    <source>
        <dbReference type="ARBA" id="ARBA00022827"/>
    </source>
</evidence>
<dbReference type="OrthoDB" id="9778595at2"/>
<evidence type="ECO:0000256" key="10">
    <source>
        <dbReference type="ARBA" id="ARBA00048540"/>
    </source>
</evidence>
<keyword evidence="11" id="KW-0732">Signal</keyword>
<feature type="signal peptide" evidence="11">
    <location>
        <begin position="1"/>
        <end position="22"/>
    </location>
</feature>
<dbReference type="InterPro" id="IPR003374">
    <property type="entry name" value="ApbE-like_sf"/>
</dbReference>
<proteinExistence type="predicted"/>
<keyword evidence="13" id="KW-1185">Reference proteome</keyword>
<gene>
    <name evidence="12" type="ORF">SAMN06265173_10170</name>
</gene>
<dbReference type="PANTHER" id="PTHR30040">
    <property type="entry name" value="THIAMINE BIOSYNTHESIS LIPOPROTEIN APBE"/>
    <property type="match status" value="1"/>
</dbReference>
<organism evidence="12 13">
    <name type="scientific">Thalassovita litoralis</name>
    <dbReference type="NCBI Taxonomy" id="1010611"/>
    <lineage>
        <taxon>Bacteria</taxon>
        <taxon>Pseudomonadati</taxon>
        <taxon>Pseudomonadota</taxon>
        <taxon>Alphaproteobacteria</taxon>
        <taxon>Rhodobacterales</taxon>
        <taxon>Roseobacteraceae</taxon>
        <taxon>Thalassovita</taxon>
    </lineage>
</organism>
<evidence type="ECO:0000256" key="1">
    <source>
        <dbReference type="ARBA" id="ARBA00001946"/>
    </source>
</evidence>
<dbReference type="SUPFAM" id="SSF143631">
    <property type="entry name" value="ApbE-like"/>
    <property type="match status" value="1"/>
</dbReference>
<reference evidence="12 13" key="1">
    <citation type="submission" date="2017-05" db="EMBL/GenBank/DDBJ databases">
        <authorList>
            <person name="Varghese N."/>
            <person name="Submissions S."/>
        </authorList>
    </citation>
    <scope>NUCLEOTIDE SEQUENCE [LARGE SCALE GENOMIC DNA]</scope>
    <source>
        <strain evidence="12 13">DSM 29506</strain>
    </source>
</reference>